<name>A0A660SPC8_UNCT6</name>
<comment type="subunit">
    <text evidence="12">Monomer and homodimer.</text>
</comment>
<evidence type="ECO:0000256" key="7">
    <source>
        <dbReference type="ARBA" id="ARBA00023014"/>
    </source>
</evidence>
<evidence type="ECO:0000256" key="10">
    <source>
        <dbReference type="ARBA" id="ARBA00023239"/>
    </source>
</evidence>
<dbReference type="GO" id="GO:0005525">
    <property type="term" value="F:GTP binding"/>
    <property type="evidence" value="ECO:0007669"/>
    <property type="project" value="UniProtKB-UniRule"/>
</dbReference>
<dbReference type="NCBIfam" id="NF001199">
    <property type="entry name" value="PRK00164.2-1"/>
    <property type="match status" value="1"/>
</dbReference>
<comment type="catalytic activity">
    <reaction evidence="11 12">
        <text>GTP + AH2 + S-adenosyl-L-methionine = (8S)-3',8-cyclo-7,8-dihydroguanosine 5'-triphosphate + 5'-deoxyadenosine + L-methionine + A + H(+)</text>
        <dbReference type="Rhea" id="RHEA:49576"/>
        <dbReference type="ChEBI" id="CHEBI:13193"/>
        <dbReference type="ChEBI" id="CHEBI:15378"/>
        <dbReference type="ChEBI" id="CHEBI:17319"/>
        <dbReference type="ChEBI" id="CHEBI:17499"/>
        <dbReference type="ChEBI" id="CHEBI:37565"/>
        <dbReference type="ChEBI" id="CHEBI:57844"/>
        <dbReference type="ChEBI" id="CHEBI:59789"/>
        <dbReference type="ChEBI" id="CHEBI:131766"/>
        <dbReference type="EC" id="4.1.99.22"/>
    </reaction>
</comment>
<comment type="cofactor">
    <cofactor evidence="12">
        <name>[4Fe-4S] cluster</name>
        <dbReference type="ChEBI" id="CHEBI:49883"/>
    </cofactor>
    <text evidence="12">Binds 2 [4Fe-4S] clusters. Binds 1 [4Fe-4S] cluster coordinated with 3 cysteines and an exchangeable S-adenosyl-L-methionine and 1 [4Fe-4S] cluster coordinated with 3 cysteines and the GTP-derived substrate.</text>
</comment>
<feature type="binding site" evidence="12">
    <location>
        <position position="128"/>
    </location>
    <ligand>
        <name>S-adenosyl-L-methionine</name>
        <dbReference type="ChEBI" id="CHEBI:59789"/>
    </ligand>
</feature>
<keyword evidence="8 12" id="KW-0342">GTP-binding</keyword>
<dbReference type="GO" id="GO:0006777">
    <property type="term" value="P:Mo-molybdopterin cofactor biosynthetic process"/>
    <property type="evidence" value="ECO:0007669"/>
    <property type="project" value="UniProtKB-UniRule"/>
</dbReference>
<dbReference type="PANTHER" id="PTHR22960">
    <property type="entry name" value="MOLYBDOPTERIN COFACTOR SYNTHESIS PROTEIN A"/>
    <property type="match status" value="1"/>
</dbReference>
<feature type="binding site" evidence="12">
    <location>
        <position position="265"/>
    </location>
    <ligand>
        <name>[4Fe-4S] cluster</name>
        <dbReference type="ChEBI" id="CHEBI:49883"/>
        <label>2</label>
        <note>4Fe-4S-substrate</note>
    </ligand>
</feature>
<sequence>MIQEVSEKLYMRDKYGRDIYYLRISITDRCNLRCVYCMSDGIVNYISHEDILRFEEIAEIVDSSTEIGFSSVRITGGEPLVRKGAPKLVGLLKGIKGIKRVTMTTNGVLLNKYAEELKENGIDSINVSLDTLDTKKYRLITRNGNLNDVLNGIEKALNVGLNIKLNVVLQKGNVDDIKDLIMYSKIMGVSIRFIEYMPLDSCMNLSEGSFVSSRKVIELIENKFGTIEETNKVAGDGPAKYIYIKHIGIYVGIISAVSTPFCSSCNRIRITSNGVVKPCLASNIGYDIRSIVRKDHKREDITDVLIKAINNKPLKHHLTDGNSNIEMRKIGG</sequence>
<comment type="pathway">
    <text evidence="12">Cofactor biosynthesis; molybdopterin biosynthesis.</text>
</comment>
<keyword evidence="3 12" id="KW-0949">S-adenosyl-L-methionine</keyword>
<dbReference type="SFLD" id="SFLDS00029">
    <property type="entry name" value="Radical_SAM"/>
    <property type="match status" value="1"/>
</dbReference>
<evidence type="ECO:0000256" key="9">
    <source>
        <dbReference type="ARBA" id="ARBA00023150"/>
    </source>
</evidence>
<gene>
    <name evidence="12 14" type="primary">moaA</name>
    <name evidence="14" type="ORF">DRP43_00285</name>
</gene>
<dbReference type="InterPro" id="IPR058240">
    <property type="entry name" value="rSAM_sf"/>
</dbReference>
<dbReference type="AlphaFoldDB" id="A0A660SPC8"/>
<dbReference type="CDD" id="cd01335">
    <property type="entry name" value="Radical_SAM"/>
    <property type="match status" value="1"/>
</dbReference>
<evidence type="ECO:0000313" key="14">
    <source>
        <dbReference type="EMBL" id="RKX72609.1"/>
    </source>
</evidence>
<dbReference type="GO" id="GO:0061799">
    <property type="term" value="F:cyclic pyranopterin monophosphate synthase activity"/>
    <property type="evidence" value="ECO:0007669"/>
    <property type="project" value="TreeGrafter"/>
</dbReference>
<dbReference type="SFLD" id="SFLDG01386">
    <property type="entry name" value="main_SPASM_domain-containing"/>
    <property type="match status" value="1"/>
</dbReference>
<evidence type="ECO:0000256" key="12">
    <source>
        <dbReference type="HAMAP-Rule" id="MF_01225"/>
    </source>
</evidence>
<evidence type="ECO:0000256" key="2">
    <source>
        <dbReference type="ARBA" id="ARBA00022485"/>
    </source>
</evidence>
<dbReference type="GO" id="GO:0046872">
    <property type="term" value="F:metal ion binding"/>
    <property type="evidence" value="ECO:0007669"/>
    <property type="project" value="UniProtKB-KW"/>
</dbReference>
<evidence type="ECO:0000313" key="15">
    <source>
        <dbReference type="Proteomes" id="UP000271125"/>
    </source>
</evidence>
<protein>
    <recommendedName>
        <fullName evidence="1 12">GTP 3',8-cyclase</fullName>
        <ecNumber evidence="1 12">4.1.99.22</ecNumber>
    </recommendedName>
    <alternativeName>
        <fullName evidence="12">Molybdenum cofactor biosynthesis protein A</fullName>
    </alternativeName>
</protein>
<feature type="binding site" evidence="12">
    <location>
        <position position="23"/>
    </location>
    <ligand>
        <name>GTP</name>
        <dbReference type="ChEBI" id="CHEBI:37565"/>
    </ligand>
</feature>
<feature type="binding site" evidence="12">
    <location>
        <position position="262"/>
    </location>
    <ligand>
        <name>[4Fe-4S] cluster</name>
        <dbReference type="ChEBI" id="CHEBI:49883"/>
        <label>2</label>
        <note>4Fe-4S-substrate</note>
    </ligand>
</feature>
<dbReference type="GO" id="GO:1904047">
    <property type="term" value="F:S-adenosyl-L-methionine binding"/>
    <property type="evidence" value="ECO:0007669"/>
    <property type="project" value="UniProtKB-UniRule"/>
</dbReference>
<evidence type="ECO:0000256" key="8">
    <source>
        <dbReference type="ARBA" id="ARBA00023134"/>
    </source>
</evidence>
<feature type="binding site" evidence="12">
    <location>
        <position position="197"/>
    </location>
    <ligand>
        <name>S-adenosyl-L-methionine</name>
        <dbReference type="ChEBI" id="CHEBI:59789"/>
    </ligand>
</feature>
<keyword evidence="4 12" id="KW-0479">Metal-binding</keyword>
<dbReference type="UniPathway" id="UPA00344"/>
<keyword evidence="7 12" id="KW-0411">Iron-sulfur</keyword>
<dbReference type="Proteomes" id="UP000271125">
    <property type="component" value="Unassembled WGS sequence"/>
</dbReference>
<evidence type="ECO:0000256" key="6">
    <source>
        <dbReference type="ARBA" id="ARBA00023004"/>
    </source>
</evidence>
<feature type="binding site" evidence="12">
    <location>
        <position position="36"/>
    </location>
    <ligand>
        <name>S-adenosyl-L-methionine</name>
        <dbReference type="ChEBI" id="CHEBI:59789"/>
    </ligand>
</feature>
<dbReference type="InterPro" id="IPR006638">
    <property type="entry name" value="Elp3/MiaA/NifB-like_rSAM"/>
</dbReference>
<evidence type="ECO:0000256" key="5">
    <source>
        <dbReference type="ARBA" id="ARBA00022741"/>
    </source>
</evidence>
<dbReference type="SFLD" id="SFLDG01067">
    <property type="entry name" value="SPASM/twitch_domain_containing"/>
    <property type="match status" value="1"/>
</dbReference>
<feature type="binding site" evidence="12">
    <location>
        <position position="73"/>
    </location>
    <ligand>
        <name>GTP</name>
        <dbReference type="ChEBI" id="CHEBI:37565"/>
    </ligand>
</feature>
<dbReference type="Gene3D" id="3.20.20.70">
    <property type="entry name" value="Aldolase class I"/>
    <property type="match status" value="1"/>
</dbReference>
<feature type="binding site" evidence="12">
    <location>
        <position position="37"/>
    </location>
    <ligand>
        <name>[4Fe-4S] cluster</name>
        <dbReference type="ChEBI" id="CHEBI:49883"/>
        <label>1</label>
        <note>4Fe-4S-S-AdoMet</note>
    </ligand>
</feature>
<keyword evidence="10 12" id="KW-0456">Lyase</keyword>
<feature type="binding site" evidence="12">
    <location>
        <position position="104"/>
    </location>
    <ligand>
        <name>GTP</name>
        <dbReference type="ChEBI" id="CHEBI:37565"/>
    </ligand>
</feature>
<dbReference type="CDD" id="cd21117">
    <property type="entry name" value="Twitch_MoaA"/>
    <property type="match status" value="1"/>
</dbReference>
<keyword evidence="5 12" id="KW-0547">Nucleotide-binding</keyword>
<comment type="function">
    <text evidence="12">Catalyzes the cyclization of GTP to (8S)-3',8-cyclo-7,8-dihydroguanosine 5'-triphosphate.</text>
</comment>
<dbReference type="Pfam" id="PF04055">
    <property type="entry name" value="Radical_SAM"/>
    <property type="match status" value="1"/>
</dbReference>
<feature type="binding site" evidence="12">
    <location>
        <position position="30"/>
    </location>
    <ligand>
        <name>[4Fe-4S] cluster</name>
        <dbReference type="ChEBI" id="CHEBI:49883"/>
        <label>1</label>
        <note>4Fe-4S-S-AdoMet</note>
    </ligand>
</feature>
<keyword evidence="2 12" id="KW-0004">4Fe-4S</keyword>
<dbReference type="InterPro" id="IPR007197">
    <property type="entry name" value="rSAM"/>
</dbReference>
<comment type="caution">
    <text evidence="14">The sequence shown here is derived from an EMBL/GenBank/DDBJ whole genome shotgun (WGS) entry which is preliminary data.</text>
</comment>
<dbReference type="InterPro" id="IPR040064">
    <property type="entry name" value="MoaA-like"/>
</dbReference>
<feature type="binding site" evidence="12">
    <location>
        <position position="164"/>
    </location>
    <ligand>
        <name>GTP</name>
        <dbReference type="ChEBI" id="CHEBI:37565"/>
    </ligand>
</feature>
<accession>A0A660SPC8</accession>
<dbReference type="InterPro" id="IPR013785">
    <property type="entry name" value="Aldolase_TIM"/>
</dbReference>
<dbReference type="PANTHER" id="PTHR22960:SF0">
    <property type="entry name" value="MOLYBDENUM COFACTOR BIOSYNTHESIS PROTEIN 1"/>
    <property type="match status" value="1"/>
</dbReference>
<dbReference type="SUPFAM" id="SSF102114">
    <property type="entry name" value="Radical SAM enzymes"/>
    <property type="match status" value="1"/>
</dbReference>
<dbReference type="EMBL" id="QNBD01000007">
    <property type="protein sequence ID" value="RKX72609.1"/>
    <property type="molecule type" value="Genomic_DNA"/>
</dbReference>
<evidence type="ECO:0000259" key="13">
    <source>
        <dbReference type="PROSITE" id="PS51918"/>
    </source>
</evidence>
<dbReference type="SMART" id="SM00729">
    <property type="entry name" value="Elp3"/>
    <property type="match status" value="1"/>
</dbReference>
<organism evidence="14 15">
    <name type="scientific">candidate division TA06 bacterium</name>
    <dbReference type="NCBI Taxonomy" id="2250710"/>
    <lineage>
        <taxon>Bacteria</taxon>
        <taxon>Bacteria division TA06</taxon>
    </lineage>
</organism>
<comment type="similarity">
    <text evidence="12">Belongs to the radical SAM superfamily. MoaA family.</text>
</comment>
<evidence type="ECO:0000256" key="4">
    <source>
        <dbReference type="ARBA" id="ARBA00022723"/>
    </source>
</evidence>
<dbReference type="InterPro" id="IPR000385">
    <property type="entry name" value="MoaA_NifB_PqqE_Fe-S-bd_CS"/>
</dbReference>
<feature type="binding site" evidence="12">
    <location>
        <position position="279"/>
    </location>
    <ligand>
        <name>[4Fe-4S] cluster</name>
        <dbReference type="ChEBI" id="CHEBI:49883"/>
        <label>2</label>
        <note>4Fe-4S-substrate</note>
    </ligand>
</feature>
<keyword evidence="6 12" id="KW-0408">Iron</keyword>
<keyword evidence="9 12" id="KW-0501">Molybdenum cofactor biosynthesis</keyword>
<feature type="binding site" evidence="12">
    <location>
        <position position="34"/>
    </location>
    <ligand>
        <name>[4Fe-4S] cluster</name>
        <dbReference type="ChEBI" id="CHEBI:49883"/>
        <label>1</label>
        <note>4Fe-4S-S-AdoMet</note>
    </ligand>
</feature>
<dbReference type="GO" id="GO:0051539">
    <property type="term" value="F:4 iron, 4 sulfur cluster binding"/>
    <property type="evidence" value="ECO:0007669"/>
    <property type="project" value="UniProtKB-UniRule"/>
</dbReference>
<dbReference type="NCBIfam" id="TIGR02666">
    <property type="entry name" value="moaA"/>
    <property type="match status" value="1"/>
</dbReference>
<evidence type="ECO:0000256" key="11">
    <source>
        <dbReference type="ARBA" id="ARBA00048697"/>
    </source>
</evidence>
<reference evidence="14 15" key="1">
    <citation type="submission" date="2018-06" db="EMBL/GenBank/DDBJ databases">
        <title>Extensive metabolic versatility and redundancy in microbially diverse, dynamic hydrothermal sediments.</title>
        <authorList>
            <person name="Dombrowski N."/>
            <person name="Teske A."/>
            <person name="Baker B.J."/>
        </authorList>
    </citation>
    <scope>NUCLEOTIDE SEQUENCE [LARGE SCALE GENOMIC DNA]</scope>
    <source>
        <strain evidence="14">B10_G13</strain>
    </source>
</reference>
<dbReference type="InterPro" id="IPR050105">
    <property type="entry name" value="MoCo_biosynth_MoaA/MoaC"/>
</dbReference>
<dbReference type="GO" id="GO:0061798">
    <property type="term" value="F:GTP 3',8'-cyclase activity"/>
    <property type="evidence" value="ECO:0007669"/>
    <property type="project" value="UniProtKB-UniRule"/>
</dbReference>
<dbReference type="PROSITE" id="PS01305">
    <property type="entry name" value="MOAA_NIFB_PQQE"/>
    <property type="match status" value="1"/>
</dbReference>
<dbReference type="PROSITE" id="PS51918">
    <property type="entry name" value="RADICAL_SAM"/>
    <property type="match status" value="1"/>
</dbReference>
<evidence type="ECO:0000256" key="1">
    <source>
        <dbReference type="ARBA" id="ARBA00012167"/>
    </source>
</evidence>
<feature type="binding site" evidence="12">
    <location>
        <begin position="267"/>
        <end position="269"/>
    </location>
    <ligand>
        <name>GTP</name>
        <dbReference type="ChEBI" id="CHEBI:37565"/>
    </ligand>
</feature>
<evidence type="ECO:0000256" key="3">
    <source>
        <dbReference type="ARBA" id="ARBA00022691"/>
    </source>
</evidence>
<feature type="domain" description="Radical SAM core" evidence="13">
    <location>
        <begin position="14"/>
        <end position="229"/>
    </location>
</feature>
<dbReference type="Pfam" id="PF06463">
    <property type="entry name" value="Mob_synth_C"/>
    <property type="match status" value="1"/>
</dbReference>
<dbReference type="InterPro" id="IPR013483">
    <property type="entry name" value="MoaA"/>
</dbReference>
<dbReference type="HAMAP" id="MF_01225_B">
    <property type="entry name" value="MoaA_B"/>
    <property type="match status" value="1"/>
</dbReference>
<dbReference type="SFLD" id="SFLDG01383">
    <property type="entry name" value="cyclic_pyranopterin_phosphate"/>
    <property type="match status" value="1"/>
</dbReference>
<feature type="binding site" evidence="12">
    <location>
        <position position="77"/>
    </location>
    <ligand>
        <name>S-adenosyl-L-methionine</name>
        <dbReference type="ChEBI" id="CHEBI:59789"/>
    </ligand>
</feature>
<dbReference type="InterPro" id="IPR010505">
    <property type="entry name" value="MoaA_twitch"/>
</dbReference>
<proteinExistence type="inferred from homology"/>
<dbReference type="EC" id="4.1.99.22" evidence="1 12"/>